<gene>
    <name evidence="9" type="ORF">BSL78_05765</name>
</gene>
<feature type="region of interest" description="Disordered" evidence="5">
    <location>
        <begin position="340"/>
        <end position="372"/>
    </location>
</feature>
<dbReference type="SUPFAM" id="SSF48726">
    <property type="entry name" value="Immunoglobulin"/>
    <property type="match status" value="3"/>
</dbReference>
<dbReference type="PANTHER" id="PTHR35971:SF5">
    <property type="entry name" value="OBSCURIN LIKE CYTOSKELETAL ADAPTOR 1"/>
    <property type="match status" value="1"/>
</dbReference>
<organism evidence="9 10">
    <name type="scientific">Stichopus japonicus</name>
    <name type="common">Sea cucumber</name>
    <dbReference type="NCBI Taxonomy" id="307972"/>
    <lineage>
        <taxon>Eukaryota</taxon>
        <taxon>Metazoa</taxon>
        <taxon>Echinodermata</taxon>
        <taxon>Eleutherozoa</taxon>
        <taxon>Echinozoa</taxon>
        <taxon>Holothuroidea</taxon>
        <taxon>Aspidochirotacea</taxon>
        <taxon>Aspidochirotida</taxon>
        <taxon>Stichopodidae</taxon>
        <taxon>Apostichopus</taxon>
    </lineage>
</organism>
<dbReference type="InterPro" id="IPR052385">
    <property type="entry name" value="Obscurin/Obscurin-like_Reg"/>
</dbReference>
<keyword evidence="6" id="KW-0812">Transmembrane</keyword>
<evidence type="ECO:0000259" key="8">
    <source>
        <dbReference type="PROSITE" id="PS50835"/>
    </source>
</evidence>
<feature type="signal peptide" evidence="7">
    <location>
        <begin position="1"/>
        <end position="21"/>
    </location>
</feature>
<dbReference type="PIRSF" id="PIRSF000615">
    <property type="entry name" value="TyrPK_CSF1-R"/>
    <property type="match status" value="1"/>
</dbReference>
<dbReference type="GO" id="GO:0005737">
    <property type="term" value="C:cytoplasm"/>
    <property type="evidence" value="ECO:0007669"/>
    <property type="project" value="UniProtKB-SubCell"/>
</dbReference>
<dbReference type="CDD" id="cd00096">
    <property type="entry name" value="Ig"/>
    <property type="match status" value="1"/>
</dbReference>
<dbReference type="InterPro" id="IPR013098">
    <property type="entry name" value="Ig_I-set"/>
</dbReference>
<evidence type="ECO:0000256" key="3">
    <source>
        <dbReference type="ARBA" id="ARBA00022553"/>
    </source>
</evidence>
<dbReference type="InterPro" id="IPR003599">
    <property type="entry name" value="Ig_sub"/>
</dbReference>
<protein>
    <submittedName>
        <fullName evidence="9">Putative basigin-like isoform X3</fullName>
    </submittedName>
</protein>
<evidence type="ECO:0000256" key="4">
    <source>
        <dbReference type="ARBA" id="ARBA00023157"/>
    </source>
</evidence>
<evidence type="ECO:0000256" key="2">
    <source>
        <dbReference type="ARBA" id="ARBA00022490"/>
    </source>
</evidence>
<keyword evidence="10" id="KW-1185">Reference proteome</keyword>
<dbReference type="InterPro" id="IPR007110">
    <property type="entry name" value="Ig-like_dom"/>
</dbReference>
<keyword evidence="3" id="KW-0597">Phosphoprotein</keyword>
<dbReference type="EMBL" id="MRZV01000146">
    <property type="protein sequence ID" value="PIK57314.1"/>
    <property type="molecule type" value="Genomic_DNA"/>
</dbReference>
<dbReference type="PANTHER" id="PTHR35971">
    <property type="entry name" value="SI:DKEY-31G6.6"/>
    <property type="match status" value="1"/>
</dbReference>
<comment type="caution">
    <text evidence="9">The sequence shown here is derived from an EMBL/GenBank/DDBJ whole genome shotgun (WGS) entry which is preliminary data.</text>
</comment>
<reference evidence="9 10" key="1">
    <citation type="journal article" date="2017" name="PLoS Biol.">
        <title>The sea cucumber genome provides insights into morphological evolution and visceral regeneration.</title>
        <authorList>
            <person name="Zhang X."/>
            <person name="Sun L."/>
            <person name="Yuan J."/>
            <person name="Sun Y."/>
            <person name="Gao Y."/>
            <person name="Zhang L."/>
            <person name="Li S."/>
            <person name="Dai H."/>
            <person name="Hamel J.F."/>
            <person name="Liu C."/>
            <person name="Yu Y."/>
            <person name="Liu S."/>
            <person name="Lin W."/>
            <person name="Guo K."/>
            <person name="Jin S."/>
            <person name="Xu P."/>
            <person name="Storey K.B."/>
            <person name="Huan P."/>
            <person name="Zhang T."/>
            <person name="Zhou Y."/>
            <person name="Zhang J."/>
            <person name="Lin C."/>
            <person name="Li X."/>
            <person name="Xing L."/>
            <person name="Huo D."/>
            <person name="Sun M."/>
            <person name="Wang L."/>
            <person name="Mercier A."/>
            <person name="Li F."/>
            <person name="Yang H."/>
            <person name="Xiang J."/>
        </authorList>
    </citation>
    <scope>NUCLEOTIDE SEQUENCE [LARGE SCALE GENOMIC DNA]</scope>
    <source>
        <strain evidence="9">Shaxun</strain>
        <tissue evidence="9">Muscle</tissue>
    </source>
</reference>
<dbReference type="Pfam" id="PF07679">
    <property type="entry name" value="I-set"/>
    <property type="match status" value="2"/>
</dbReference>
<dbReference type="AlphaFoldDB" id="A0A2G8LAR5"/>
<evidence type="ECO:0000256" key="1">
    <source>
        <dbReference type="ARBA" id="ARBA00004496"/>
    </source>
</evidence>
<keyword evidence="7" id="KW-0732">Signal</keyword>
<evidence type="ECO:0000256" key="7">
    <source>
        <dbReference type="SAM" id="SignalP"/>
    </source>
</evidence>
<feature type="domain" description="Ig-like" evidence="8">
    <location>
        <begin position="204"/>
        <end position="299"/>
    </location>
</feature>
<keyword evidence="6" id="KW-0472">Membrane</keyword>
<dbReference type="SMART" id="SM00408">
    <property type="entry name" value="IGc2"/>
    <property type="match status" value="3"/>
</dbReference>
<sequence>MLHHRNHDALVFAFRFYVAVGVVIDNESPITGLTGADIELVCTPDQAGANLTWSFKGGDAIVNNDKYDVTNTATKSTLIIKNAQLSDNGEYSCNSARSSARVTVNLSLDANITIEDVKGGFHLAKDTTMQCVTDNPNTSLTWSKNGEDLAKGKNDLNGDEVDDLEVNDQNQIVLLSADPVLAGDYTCTVDLGSTTKSVSKTIAGDLIVYAQKSIKVSEGEDGSMECRATSVPAATITWFVNGTKVTSGEKYEVKTKDAPAEPDMVIGTLTVMDVSLDDGRPVNYTCSATNGVYTEEEVVILRIRDRLAALWPFIGIVSEVIILIIIILIHEACTKGEDIGEVEDDEEDHLLQKNRSITRDGERETRMRGTNN</sequence>
<feature type="compositionally biased region" description="Basic and acidic residues" evidence="5">
    <location>
        <begin position="357"/>
        <end position="372"/>
    </location>
</feature>
<dbReference type="STRING" id="307972.A0A2G8LAR5"/>
<dbReference type="OrthoDB" id="5970915at2759"/>
<feature type="domain" description="Ig-like" evidence="8">
    <location>
        <begin position="128"/>
        <end position="203"/>
    </location>
</feature>
<keyword evidence="2" id="KW-0963">Cytoplasm</keyword>
<feature type="domain" description="Ig-like" evidence="8">
    <location>
        <begin position="35"/>
        <end position="103"/>
    </location>
</feature>
<feature type="chain" id="PRO_5013930093" evidence="7">
    <location>
        <begin position="22"/>
        <end position="372"/>
    </location>
</feature>
<keyword evidence="4" id="KW-1015">Disulfide bond</keyword>
<evidence type="ECO:0000256" key="6">
    <source>
        <dbReference type="SAM" id="Phobius"/>
    </source>
</evidence>
<dbReference type="InterPro" id="IPR013783">
    <property type="entry name" value="Ig-like_fold"/>
</dbReference>
<dbReference type="Proteomes" id="UP000230750">
    <property type="component" value="Unassembled WGS sequence"/>
</dbReference>
<dbReference type="Gene3D" id="2.60.40.10">
    <property type="entry name" value="Immunoglobulins"/>
    <property type="match status" value="3"/>
</dbReference>
<dbReference type="InterPro" id="IPR003598">
    <property type="entry name" value="Ig_sub2"/>
</dbReference>
<dbReference type="SMART" id="SM00409">
    <property type="entry name" value="IG"/>
    <property type="match status" value="3"/>
</dbReference>
<dbReference type="PROSITE" id="PS50835">
    <property type="entry name" value="IG_LIKE"/>
    <property type="match status" value="3"/>
</dbReference>
<keyword evidence="6" id="KW-1133">Transmembrane helix</keyword>
<proteinExistence type="predicted"/>
<dbReference type="InterPro" id="IPR036179">
    <property type="entry name" value="Ig-like_dom_sf"/>
</dbReference>
<evidence type="ECO:0000256" key="5">
    <source>
        <dbReference type="SAM" id="MobiDB-lite"/>
    </source>
</evidence>
<comment type="subcellular location">
    <subcellularLocation>
        <location evidence="1">Cytoplasm</location>
    </subcellularLocation>
</comment>
<evidence type="ECO:0000313" key="9">
    <source>
        <dbReference type="EMBL" id="PIK57314.1"/>
    </source>
</evidence>
<evidence type="ECO:0000313" key="10">
    <source>
        <dbReference type="Proteomes" id="UP000230750"/>
    </source>
</evidence>
<feature type="transmembrane region" description="Helical" evidence="6">
    <location>
        <begin position="309"/>
        <end position="329"/>
    </location>
</feature>
<name>A0A2G8LAR5_STIJA</name>
<accession>A0A2G8LAR5</accession>